<evidence type="ECO:0000313" key="2">
    <source>
        <dbReference type="EMBL" id="CAG8469755.1"/>
    </source>
</evidence>
<dbReference type="PANTHER" id="PTHR23070">
    <property type="entry name" value="BCS1 AAA-TYPE ATPASE"/>
    <property type="match status" value="1"/>
</dbReference>
<proteinExistence type="predicted"/>
<gene>
    <name evidence="2" type="ORF">GMARGA_LOCUS717</name>
</gene>
<reference evidence="2 3" key="1">
    <citation type="submission" date="2021-06" db="EMBL/GenBank/DDBJ databases">
        <authorList>
            <person name="Kallberg Y."/>
            <person name="Tangrot J."/>
            <person name="Rosling A."/>
        </authorList>
    </citation>
    <scope>NUCLEOTIDE SEQUENCE [LARGE SCALE GENOMIC DNA]</scope>
    <source>
        <strain evidence="2 3">120-4 pot B 10/14</strain>
    </source>
</reference>
<organism evidence="2 3">
    <name type="scientific">Gigaspora margarita</name>
    <dbReference type="NCBI Taxonomy" id="4874"/>
    <lineage>
        <taxon>Eukaryota</taxon>
        <taxon>Fungi</taxon>
        <taxon>Fungi incertae sedis</taxon>
        <taxon>Mucoromycota</taxon>
        <taxon>Glomeromycotina</taxon>
        <taxon>Glomeromycetes</taxon>
        <taxon>Diversisporales</taxon>
        <taxon>Gigasporaceae</taxon>
        <taxon>Gigaspora</taxon>
    </lineage>
</organism>
<dbReference type="InterPro" id="IPR027417">
    <property type="entry name" value="P-loop_NTPase"/>
</dbReference>
<dbReference type="Proteomes" id="UP000789901">
    <property type="component" value="Unassembled WGS sequence"/>
</dbReference>
<sequence>MVDIKEIFSPFINLFSREQLQAVLTAWLSSKLEPYFSGIITVDMFTTTLFATLITTLICACCSLLQIFQFRNSLTVQIEYYAKALSWIISQQIKELDKGLFIVQPANSKKERKFSVVFEQQDTDKNNNNNNPYPRPQPYYKSNAKLDVNAISEFISEITSSYFKEKEKNHKRTRYKRNKGYWHRVQYLSDLNGLERTGKTSLINAISSYLSQDLYHINLKDFKNNNEMSAAFSSVLPNQIIVLEDVDTQLNVLSRRGDYPNYCSFISEDALKEKDDLSKFKDLLLFISLSNFLECLDGQMLSEGTIIIMTTNHIEHFDPA</sequence>
<dbReference type="InterPro" id="IPR003959">
    <property type="entry name" value="ATPase_AAA_core"/>
</dbReference>
<dbReference type="InterPro" id="IPR050747">
    <property type="entry name" value="Mitochondrial_chaperone_BCS1"/>
</dbReference>
<comment type="caution">
    <text evidence="2">The sequence shown here is derived from an EMBL/GenBank/DDBJ whole genome shotgun (WGS) entry which is preliminary data.</text>
</comment>
<dbReference type="Pfam" id="PF00004">
    <property type="entry name" value="AAA"/>
    <property type="match status" value="1"/>
</dbReference>
<protein>
    <submittedName>
        <fullName evidence="2">37314_t:CDS:1</fullName>
    </submittedName>
</protein>
<name>A0ABM8VXA3_GIGMA</name>
<evidence type="ECO:0000313" key="3">
    <source>
        <dbReference type="Proteomes" id="UP000789901"/>
    </source>
</evidence>
<dbReference type="Gene3D" id="3.40.50.300">
    <property type="entry name" value="P-loop containing nucleotide triphosphate hydrolases"/>
    <property type="match status" value="1"/>
</dbReference>
<dbReference type="EMBL" id="CAJVQB010000135">
    <property type="protein sequence ID" value="CAG8469755.1"/>
    <property type="molecule type" value="Genomic_DNA"/>
</dbReference>
<dbReference type="SUPFAM" id="SSF52540">
    <property type="entry name" value="P-loop containing nucleoside triphosphate hydrolases"/>
    <property type="match status" value="1"/>
</dbReference>
<feature type="domain" description="ATPase AAA-type core" evidence="1">
    <location>
        <begin position="193"/>
        <end position="320"/>
    </location>
</feature>
<accession>A0ABM8VXA3</accession>
<keyword evidence="3" id="KW-1185">Reference proteome</keyword>
<evidence type="ECO:0000259" key="1">
    <source>
        <dbReference type="Pfam" id="PF00004"/>
    </source>
</evidence>